<accession>A0A5C4R119</accession>
<feature type="domain" description="GAF" evidence="1">
    <location>
        <begin position="15"/>
        <end position="163"/>
    </location>
</feature>
<dbReference type="EMBL" id="VDDC01000066">
    <property type="protein sequence ID" value="TNH37606.1"/>
    <property type="molecule type" value="Genomic_DNA"/>
</dbReference>
<dbReference type="InterPro" id="IPR003018">
    <property type="entry name" value="GAF"/>
</dbReference>
<dbReference type="AlphaFoldDB" id="A0A5C4R119"/>
<keyword evidence="3" id="KW-1185">Reference proteome</keyword>
<dbReference type="PANTHER" id="PTHR43102:SF2">
    <property type="entry name" value="GAF DOMAIN-CONTAINING PROTEIN"/>
    <property type="match status" value="1"/>
</dbReference>
<dbReference type="SUPFAM" id="SSF55781">
    <property type="entry name" value="GAF domain-like"/>
    <property type="match status" value="1"/>
</dbReference>
<dbReference type="SMART" id="SM00065">
    <property type="entry name" value="GAF"/>
    <property type="match status" value="1"/>
</dbReference>
<organism evidence="2 3">
    <name type="scientific">Paracoccus haeundaensis</name>
    <dbReference type="NCBI Taxonomy" id="225362"/>
    <lineage>
        <taxon>Bacteria</taxon>
        <taxon>Pseudomonadati</taxon>
        <taxon>Pseudomonadota</taxon>
        <taxon>Alphaproteobacteria</taxon>
        <taxon>Rhodobacterales</taxon>
        <taxon>Paracoccaceae</taxon>
        <taxon>Paracoccus</taxon>
    </lineage>
</organism>
<evidence type="ECO:0000259" key="1">
    <source>
        <dbReference type="SMART" id="SM00065"/>
    </source>
</evidence>
<reference evidence="2 3" key="1">
    <citation type="submission" date="2019-06" db="EMBL/GenBank/DDBJ databases">
        <authorList>
            <person name="Li J."/>
        </authorList>
    </citation>
    <scope>NUCLEOTIDE SEQUENCE [LARGE SCALE GENOMIC DNA]</scope>
    <source>
        <strain evidence="2 3">CGMCC 1.8012</strain>
    </source>
</reference>
<dbReference type="Gene3D" id="3.30.450.40">
    <property type="match status" value="1"/>
</dbReference>
<proteinExistence type="predicted"/>
<evidence type="ECO:0000313" key="3">
    <source>
        <dbReference type="Proteomes" id="UP000304880"/>
    </source>
</evidence>
<dbReference type="Proteomes" id="UP000304880">
    <property type="component" value="Unassembled WGS sequence"/>
</dbReference>
<protein>
    <submittedName>
        <fullName evidence="2">GAF domain-containing protein</fullName>
    </submittedName>
</protein>
<name>A0A5C4R119_9RHOB</name>
<dbReference type="RefSeq" id="WP_139599761.1">
    <property type="nucleotide sequence ID" value="NZ_VDDC01000066.1"/>
</dbReference>
<dbReference type="PANTHER" id="PTHR43102">
    <property type="entry name" value="SLR1143 PROTEIN"/>
    <property type="match status" value="1"/>
</dbReference>
<dbReference type="Pfam" id="PF01590">
    <property type="entry name" value="GAF"/>
    <property type="match status" value="1"/>
</dbReference>
<evidence type="ECO:0000313" key="2">
    <source>
        <dbReference type="EMBL" id="TNH37606.1"/>
    </source>
</evidence>
<sequence>MALSELADVGMFSHDKTPVFDRVVETARMLLDSKISLISLIDEDQDRQFFKAETGLSLPWSTRRETSLTHSLCKIVAAQEAPLAVNDARAETRFKDHAAVSDFGVVAYLGVPIGDDAGKAIGALCVMDTEPRSWSEDDVDIMVALGTGVSVQIKLMLEGRKKELAEQQHAEPDIAAFAAFDDLPGAIVSYIQASDGREVIGTASGETKAIWEIESDQLADDFGGVFANCMPEDIIGGRVAMGNSAARLIQWQHEWHATTPSGAVKRLSGYGHPEALPDGSIRWDVVVRDVTHRVHPLSAAS</sequence>
<dbReference type="InterPro" id="IPR029016">
    <property type="entry name" value="GAF-like_dom_sf"/>
</dbReference>
<comment type="caution">
    <text evidence="2">The sequence shown here is derived from an EMBL/GenBank/DDBJ whole genome shotgun (WGS) entry which is preliminary data.</text>
</comment>
<gene>
    <name evidence="2" type="ORF">FHD67_19440</name>
</gene>